<keyword evidence="1" id="KW-0812">Transmembrane</keyword>
<accession>A0A285UAQ1</accession>
<evidence type="ECO:0000313" key="3">
    <source>
        <dbReference type="EMBL" id="SOC37636.1"/>
    </source>
</evidence>
<name>A0A285UAQ1_9BACL</name>
<keyword evidence="1" id="KW-0472">Membrane</keyword>
<reference evidence="4" key="1">
    <citation type="submission" date="2017-08" db="EMBL/GenBank/DDBJ databases">
        <authorList>
            <person name="Varghese N."/>
            <person name="Submissions S."/>
        </authorList>
    </citation>
    <scope>NUCLEOTIDE SEQUENCE [LARGE SCALE GENOMIC DNA]</scope>
    <source>
        <strain evidence="4">JC23</strain>
    </source>
</reference>
<gene>
    <name evidence="3" type="ORF">SAMN05877842_103299</name>
</gene>
<evidence type="ECO:0000313" key="4">
    <source>
        <dbReference type="Proteomes" id="UP000219252"/>
    </source>
</evidence>
<evidence type="ECO:0000259" key="2">
    <source>
        <dbReference type="Pfam" id="PF17881"/>
    </source>
</evidence>
<dbReference type="Gene3D" id="3.10.450.40">
    <property type="match status" value="2"/>
</dbReference>
<keyword evidence="1" id="KW-1133">Transmembrane helix</keyword>
<proteinExistence type="predicted"/>
<sequence>MEKRKKDQIKNWVIFIVLFILSMSLVISILVISQAMAPIKDIEQSAEDLAISSKSLAVVTDSYIYNGNKPYVTVFGEDEDGKEKAVFVPISLEENSIQEIYLQDGISREQALSVIDNEVDIKKILHTKLGYEEAGVVWEITYTNNANKLNYVYILFEDGQWWKRILNL</sequence>
<dbReference type="RefSeq" id="WP_235864539.1">
    <property type="nucleotide sequence ID" value="NZ_OBQC01000003.1"/>
</dbReference>
<dbReference type="Pfam" id="PF17881">
    <property type="entry name" value="TseB"/>
    <property type="match status" value="1"/>
</dbReference>
<keyword evidence="4" id="KW-1185">Reference proteome</keyword>
<dbReference type="EMBL" id="OBQC01000003">
    <property type="protein sequence ID" value="SOC37636.1"/>
    <property type="molecule type" value="Genomic_DNA"/>
</dbReference>
<dbReference type="AlphaFoldDB" id="A0A285UAQ1"/>
<feature type="domain" description="Cell wall elongation regulator TseB-like" evidence="2">
    <location>
        <begin position="46"/>
        <end position="89"/>
    </location>
</feature>
<dbReference type="InterPro" id="IPR046350">
    <property type="entry name" value="Cystatin_sf"/>
</dbReference>
<organism evidence="3 4">
    <name type="scientific">Ureibacillus acetophenoni</name>
    <dbReference type="NCBI Taxonomy" id="614649"/>
    <lineage>
        <taxon>Bacteria</taxon>
        <taxon>Bacillati</taxon>
        <taxon>Bacillota</taxon>
        <taxon>Bacilli</taxon>
        <taxon>Bacillales</taxon>
        <taxon>Caryophanaceae</taxon>
        <taxon>Ureibacillus</taxon>
    </lineage>
</organism>
<dbReference type="SUPFAM" id="SSF54403">
    <property type="entry name" value="Cystatin/monellin"/>
    <property type="match status" value="2"/>
</dbReference>
<dbReference type="Proteomes" id="UP000219252">
    <property type="component" value="Unassembled WGS sequence"/>
</dbReference>
<feature type="transmembrane region" description="Helical" evidence="1">
    <location>
        <begin position="12"/>
        <end position="32"/>
    </location>
</feature>
<dbReference type="InterPro" id="IPR041401">
    <property type="entry name" value="TseB-like_dom"/>
</dbReference>
<protein>
    <submittedName>
        <fullName evidence="3">Uncharacterized protein YpmB</fullName>
    </submittedName>
</protein>
<evidence type="ECO:0000256" key="1">
    <source>
        <dbReference type="SAM" id="Phobius"/>
    </source>
</evidence>